<dbReference type="Gene3D" id="1.10.260.40">
    <property type="entry name" value="lambda repressor-like DNA-binding domains"/>
    <property type="match status" value="1"/>
</dbReference>
<feature type="transmembrane region" description="Helical" evidence="2">
    <location>
        <begin position="167"/>
        <end position="189"/>
    </location>
</feature>
<dbReference type="EMBL" id="SDHW01000006">
    <property type="protein sequence ID" value="RXK58409.1"/>
    <property type="molecule type" value="Genomic_DNA"/>
</dbReference>
<protein>
    <submittedName>
        <fullName evidence="4">XRE family transcriptional regulator</fullName>
    </submittedName>
</protein>
<evidence type="ECO:0000313" key="5">
    <source>
        <dbReference type="Proteomes" id="UP000290204"/>
    </source>
</evidence>
<dbReference type="PANTHER" id="PTHR46558">
    <property type="entry name" value="TRACRIPTIONAL REGULATORY PROTEIN-RELATED-RELATED"/>
    <property type="match status" value="1"/>
</dbReference>
<accession>A0A4Q1CF54</accession>
<dbReference type="AlphaFoldDB" id="A0A4Q1CF54"/>
<dbReference type="SMART" id="SM00530">
    <property type="entry name" value="HTH_XRE"/>
    <property type="match status" value="1"/>
</dbReference>
<organism evidence="4 5">
    <name type="scientific">Lacibacter luteus</name>
    <dbReference type="NCBI Taxonomy" id="2508719"/>
    <lineage>
        <taxon>Bacteria</taxon>
        <taxon>Pseudomonadati</taxon>
        <taxon>Bacteroidota</taxon>
        <taxon>Chitinophagia</taxon>
        <taxon>Chitinophagales</taxon>
        <taxon>Chitinophagaceae</taxon>
        <taxon>Lacibacter</taxon>
    </lineage>
</organism>
<gene>
    <name evidence="4" type="ORF">ESA94_17370</name>
</gene>
<dbReference type="CDD" id="cd00093">
    <property type="entry name" value="HTH_XRE"/>
    <property type="match status" value="1"/>
</dbReference>
<keyword evidence="1" id="KW-0238">DNA-binding</keyword>
<dbReference type="OrthoDB" id="1357763at2"/>
<feature type="domain" description="HTH cro/C1-type" evidence="3">
    <location>
        <begin position="7"/>
        <end position="61"/>
    </location>
</feature>
<comment type="caution">
    <text evidence="4">The sequence shown here is derived from an EMBL/GenBank/DDBJ whole genome shotgun (WGS) entry which is preliminary data.</text>
</comment>
<keyword evidence="2" id="KW-1133">Transmembrane helix</keyword>
<dbReference type="Proteomes" id="UP000290204">
    <property type="component" value="Unassembled WGS sequence"/>
</dbReference>
<dbReference type="InterPro" id="IPR001387">
    <property type="entry name" value="Cro/C1-type_HTH"/>
</dbReference>
<keyword evidence="2" id="KW-0472">Membrane</keyword>
<evidence type="ECO:0000259" key="3">
    <source>
        <dbReference type="PROSITE" id="PS50943"/>
    </source>
</evidence>
<dbReference type="Pfam" id="PF01381">
    <property type="entry name" value="HTH_3"/>
    <property type="match status" value="1"/>
</dbReference>
<dbReference type="RefSeq" id="WP_129132210.1">
    <property type="nucleotide sequence ID" value="NZ_SDHW01000006.1"/>
</dbReference>
<dbReference type="GO" id="GO:0003677">
    <property type="term" value="F:DNA binding"/>
    <property type="evidence" value="ECO:0007669"/>
    <property type="project" value="UniProtKB-KW"/>
</dbReference>
<keyword evidence="2" id="KW-0812">Transmembrane</keyword>
<sequence length="199" mass="22867">MEVYKKIVHARKQKGLTQEQLADLSNVTVRTIQRIESGESMPRAYTLKAIATALNISFEELTADNNLAEHLPASESTVQTPDYTDSKHTLKIICLSCFSYLVVPFIHFLIPTRLLKKSNEQNPTIVAFAKKMIRTQLYWKVALWLLLLGTLAYNLIMAAWFQKNYLISYLVPFFAMYFLNAIIISITLLRIQKTDFSLK</sequence>
<evidence type="ECO:0000256" key="1">
    <source>
        <dbReference type="ARBA" id="ARBA00023125"/>
    </source>
</evidence>
<dbReference type="PANTHER" id="PTHR46558:SF11">
    <property type="entry name" value="HTH-TYPE TRANSCRIPTIONAL REGULATOR XRE"/>
    <property type="match status" value="1"/>
</dbReference>
<proteinExistence type="predicted"/>
<keyword evidence="5" id="KW-1185">Reference proteome</keyword>
<name>A0A4Q1CF54_9BACT</name>
<dbReference type="InterPro" id="IPR010982">
    <property type="entry name" value="Lambda_DNA-bd_dom_sf"/>
</dbReference>
<dbReference type="PROSITE" id="PS50943">
    <property type="entry name" value="HTH_CROC1"/>
    <property type="match status" value="1"/>
</dbReference>
<feature type="transmembrane region" description="Helical" evidence="2">
    <location>
        <begin position="141"/>
        <end position="161"/>
    </location>
</feature>
<reference evidence="4 5" key="1">
    <citation type="submission" date="2019-01" db="EMBL/GenBank/DDBJ databases">
        <title>Lacibacter sp. strain TTM-7.</title>
        <authorList>
            <person name="Chen W.-M."/>
        </authorList>
    </citation>
    <scope>NUCLEOTIDE SEQUENCE [LARGE SCALE GENOMIC DNA]</scope>
    <source>
        <strain evidence="4 5">TTM-7</strain>
    </source>
</reference>
<dbReference type="SUPFAM" id="SSF47413">
    <property type="entry name" value="lambda repressor-like DNA-binding domains"/>
    <property type="match status" value="1"/>
</dbReference>
<evidence type="ECO:0000256" key="2">
    <source>
        <dbReference type="SAM" id="Phobius"/>
    </source>
</evidence>
<evidence type="ECO:0000313" key="4">
    <source>
        <dbReference type="EMBL" id="RXK58409.1"/>
    </source>
</evidence>